<evidence type="ECO:0000256" key="5">
    <source>
        <dbReference type="ARBA" id="ARBA00014702"/>
    </source>
</evidence>
<evidence type="ECO:0000256" key="4">
    <source>
        <dbReference type="ARBA" id="ARBA00010448"/>
    </source>
</evidence>
<dbReference type="GO" id="GO:0042119">
    <property type="term" value="P:neutrophil activation"/>
    <property type="evidence" value="ECO:0007669"/>
    <property type="project" value="TreeGrafter"/>
</dbReference>
<dbReference type="RefSeq" id="XP_051768106.1">
    <property type="nucleotide sequence ID" value="XM_051912146.1"/>
</dbReference>
<dbReference type="Pfam" id="PF00340">
    <property type="entry name" value="IL1"/>
    <property type="match status" value="1"/>
</dbReference>
<evidence type="ECO:0000256" key="10">
    <source>
        <dbReference type="ARBA" id="ARBA00023198"/>
    </source>
</evidence>
<evidence type="ECO:0000256" key="9">
    <source>
        <dbReference type="ARBA" id="ARBA00022620"/>
    </source>
</evidence>
<dbReference type="GO" id="GO:0051781">
    <property type="term" value="P:positive regulation of cell division"/>
    <property type="evidence" value="ECO:0007669"/>
    <property type="project" value="UniProtKB-KW"/>
</dbReference>
<dbReference type="GeneID" id="127522320"/>
<evidence type="ECO:0000256" key="6">
    <source>
        <dbReference type="ARBA" id="ARBA00022490"/>
    </source>
</evidence>
<dbReference type="RefSeq" id="XP_051768105.1">
    <property type="nucleotide sequence ID" value="XM_051912145.1"/>
</dbReference>
<dbReference type="GO" id="GO:0001660">
    <property type="term" value="P:fever generation"/>
    <property type="evidence" value="ECO:0007669"/>
    <property type="project" value="UniProtKB-KW"/>
</dbReference>
<accession>A0A977WKN8</accession>
<dbReference type="GO" id="GO:0005125">
    <property type="term" value="F:cytokine activity"/>
    <property type="evidence" value="ECO:0007669"/>
    <property type="project" value="UniProtKB-KW"/>
</dbReference>
<evidence type="ECO:0000256" key="1">
    <source>
        <dbReference type="ARBA" id="ARBA00004371"/>
    </source>
</evidence>
<dbReference type="PANTHER" id="PTHR10078:SF30">
    <property type="entry name" value="INTERLEUKIN-1 BETA"/>
    <property type="match status" value="1"/>
</dbReference>
<organism evidence="13">
    <name type="scientific">Ctenopharyngodon idella</name>
    <name type="common">Grass carp</name>
    <name type="synonym">Leuciscus idella</name>
    <dbReference type="NCBI Taxonomy" id="7959"/>
    <lineage>
        <taxon>Eukaryota</taxon>
        <taxon>Metazoa</taxon>
        <taxon>Chordata</taxon>
        <taxon>Craniata</taxon>
        <taxon>Vertebrata</taxon>
        <taxon>Euteleostomi</taxon>
        <taxon>Actinopterygii</taxon>
        <taxon>Neopterygii</taxon>
        <taxon>Teleostei</taxon>
        <taxon>Ostariophysi</taxon>
        <taxon>Cypriniformes</taxon>
        <taxon>Xenocyprididae</taxon>
        <taxon>Xenocypridinae</taxon>
        <taxon>Ctenopharyngodon</taxon>
    </lineage>
</organism>
<keyword evidence="13" id="KW-0675">Receptor</keyword>
<dbReference type="Gene3D" id="2.80.10.50">
    <property type="match status" value="1"/>
</dbReference>
<dbReference type="GO" id="GO:0006955">
    <property type="term" value="P:immune response"/>
    <property type="evidence" value="ECO:0007669"/>
    <property type="project" value="InterPro"/>
</dbReference>
<dbReference type="GO" id="GO:0010628">
    <property type="term" value="P:positive regulation of gene expression"/>
    <property type="evidence" value="ECO:0007669"/>
    <property type="project" value="TreeGrafter"/>
</dbReference>
<keyword evidence="10" id="KW-0395">Inflammatory response</keyword>
<reference evidence="13" key="1">
    <citation type="submission" date="2021-06" db="EMBL/GenBank/DDBJ databases">
        <authorList>
            <person name="Xu T."/>
            <person name="Su J."/>
        </authorList>
    </citation>
    <scope>NUCLEOTIDE SEQUENCE</scope>
</reference>
<dbReference type="RefSeq" id="XP_051768104.1">
    <property type="nucleotide sequence ID" value="XM_051912144.1"/>
</dbReference>
<evidence type="ECO:0000313" key="13">
    <source>
        <dbReference type="EMBL" id="UXL82950.1"/>
    </source>
</evidence>
<dbReference type="GO" id="GO:0005764">
    <property type="term" value="C:lysosome"/>
    <property type="evidence" value="ECO:0007669"/>
    <property type="project" value="UniProtKB-SubCell"/>
</dbReference>
<dbReference type="GO" id="GO:1901222">
    <property type="term" value="P:regulation of non-canonical NF-kappaB signal transduction"/>
    <property type="evidence" value="ECO:0007669"/>
    <property type="project" value="TreeGrafter"/>
</dbReference>
<dbReference type="CDD" id="cd00100">
    <property type="entry name" value="beta-trefoil_IL1"/>
    <property type="match status" value="1"/>
</dbReference>
<keyword evidence="11" id="KW-0458">Lysosome</keyword>
<comment type="subcellular location">
    <subcellularLocation>
        <location evidence="2">Cytoplasm</location>
        <location evidence="2">Cytosol</location>
    </subcellularLocation>
    <subcellularLocation>
        <location evidence="1">Lysosome</location>
    </subcellularLocation>
    <subcellularLocation>
        <location evidence="3">Secreted</location>
        <location evidence="3">Extracellular exosome</location>
    </subcellularLocation>
</comment>
<dbReference type="AlphaFoldDB" id="A0A977WKN8"/>
<keyword evidence="9" id="KW-0666">Pyrogen</keyword>
<dbReference type="KEGG" id="cide:127522320"/>
<dbReference type="CTD" id="102997062"/>
<dbReference type="GO" id="GO:0005615">
    <property type="term" value="C:extracellular space"/>
    <property type="evidence" value="ECO:0007669"/>
    <property type="project" value="UniProtKB-KW"/>
</dbReference>
<evidence type="ECO:0000256" key="7">
    <source>
        <dbReference type="ARBA" id="ARBA00022514"/>
    </source>
</evidence>
<dbReference type="PANTHER" id="PTHR10078">
    <property type="entry name" value="INTERLEUKIN-1 FAMILY MEMBER"/>
    <property type="match status" value="1"/>
</dbReference>
<dbReference type="GO" id="GO:0071222">
    <property type="term" value="P:cellular response to lipopolysaccharide"/>
    <property type="evidence" value="ECO:0007669"/>
    <property type="project" value="TreeGrafter"/>
</dbReference>
<evidence type="ECO:0000256" key="8">
    <source>
        <dbReference type="ARBA" id="ARBA00022525"/>
    </source>
</evidence>
<keyword evidence="7" id="KW-0202">Cytokine</keyword>
<evidence type="ECO:0000256" key="2">
    <source>
        <dbReference type="ARBA" id="ARBA00004514"/>
    </source>
</evidence>
<dbReference type="InterPro" id="IPR008996">
    <property type="entry name" value="IL1/FGF"/>
</dbReference>
<name>A0A977WKN8_CTEID</name>
<dbReference type="GO" id="GO:0048246">
    <property type="term" value="P:macrophage chemotaxis"/>
    <property type="evidence" value="ECO:0007669"/>
    <property type="project" value="TreeGrafter"/>
</dbReference>
<dbReference type="InterPro" id="IPR000975">
    <property type="entry name" value="IL-1_fam"/>
</dbReference>
<dbReference type="GO" id="GO:0005829">
    <property type="term" value="C:cytosol"/>
    <property type="evidence" value="ECO:0007669"/>
    <property type="project" value="UniProtKB-SubCell"/>
</dbReference>
<dbReference type="SUPFAM" id="SSF50353">
    <property type="entry name" value="Cytokine"/>
    <property type="match status" value="1"/>
</dbReference>
<dbReference type="OrthoDB" id="8962877at2759"/>
<protein>
    <recommendedName>
        <fullName evidence="5">Interleukin-1 beta</fullName>
    </recommendedName>
</protein>
<dbReference type="GO" id="GO:0019221">
    <property type="term" value="P:cytokine-mediated signaling pathway"/>
    <property type="evidence" value="ECO:0007669"/>
    <property type="project" value="TreeGrafter"/>
</dbReference>
<keyword evidence="6" id="KW-0963">Cytoplasm</keyword>
<keyword evidence="12" id="KW-0497">Mitogen</keyword>
<evidence type="ECO:0000256" key="3">
    <source>
        <dbReference type="ARBA" id="ARBA00004550"/>
    </source>
</evidence>
<keyword evidence="8" id="KW-0964">Secreted</keyword>
<evidence type="ECO:0000256" key="11">
    <source>
        <dbReference type="ARBA" id="ARBA00023228"/>
    </source>
</evidence>
<sequence length="354" mass="40331">MAAEGNPVSGGVTLIHTECEGKHSYEVKGFLNQNKGMFTSKGDKLLMINNTNVEDLTPKAFAGLLVEGAPLLTIHHPSKTKTEECESEELRVNEKERTVISFSLMMVRESELEACADQEPSQKEWEDWDIEDDCCNDDNLLIVSMADTSYSMVVARGSDPDNPCSNCGKTNCQFNEVVVLPAQAEITSSSSNNLQLLKKRTNLFMKTFMEEKYVSRSLPKHRICLNNTMSEPITIYYYTKNDCPGLPVVLNFTNTENFFSCTTKQDVNTKILTVVQCRKSDLQKICPDDPQKWSLVFYMSTGADNLRRFESALHRGWFIYTKNVEKYEVDMKRDDQPDYRPVNTFFIIIQSEQC</sequence>
<proteinExistence type="evidence at transcript level"/>
<evidence type="ECO:0000256" key="12">
    <source>
        <dbReference type="ARBA" id="ARBA00023246"/>
    </source>
</evidence>
<comment type="similarity">
    <text evidence="4">Belongs to the IL-1 family.</text>
</comment>
<dbReference type="EMBL" id="MZ337859">
    <property type="protein sequence ID" value="UXL82950.1"/>
    <property type="molecule type" value="mRNA"/>
</dbReference>